<dbReference type="Pfam" id="PF01037">
    <property type="entry name" value="AsnC_trans_reg"/>
    <property type="match status" value="1"/>
</dbReference>
<evidence type="ECO:0000313" key="6">
    <source>
        <dbReference type="Proteomes" id="UP000193827"/>
    </source>
</evidence>
<dbReference type="AlphaFoldDB" id="A0A1Y5R9T4"/>
<dbReference type="InterPro" id="IPR019887">
    <property type="entry name" value="Tscrpt_reg_AsnC/Lrp_C"/>
</dbReference>
<dbReference type="SMART" id="SM00344">
    <property type="entry name" value="HTH_ASNC"/>
    <property type="match status" value="1"/>
</dbReference>
<evidence type="ECO:0000259" key="4">
    <source>
        <dbReference type="PROSITE" id="PS50956"/>
    </source>
</evidence>
<dbReference type="InterPro" id="IPR036390">
    <property type="entry name" value="WH_DNA-bd_sf"/>
</dbReference>
<sequence length="152" mass="16900">MNLDRTDKAILTHLQKDARLLNKQLAAEVGLAPSSCHERVKRLWSREVITGTTTVIDPKSIGFTLGAVIFANISKDGQISNDRLMDDLIAAPEIQNIYLVTGKYDVVISMIARDMDHLKSAVYNALTLNREIVSFETSIVYDQRRDGSLPIG</sequence>
<dbReference type="GO" id="GO:0043565">
    <property type="term" value="F:sequence-specific DNA binding"/>
    <property type="evidence" value="ECO:0007669"/>
    <property type="project" value="InterPro"/>
</dbReference>
<dbReference type="InterPro" id="IPR019888">
    <property type="entry name" value="Tscrpt_reg_AsnC-like"/>
</dbReference>
<evidence type="ECO:0000313" key="5">
    <source>
        <dbReference type="EMBL" id="SLN09583.1"/>
    </source>
</evidence>
<dbReference type="Proteomes" id="UP000193827">
    <property type="component" value="Unassembled WGS sequence"/>
</dbReference>
<reference evidence="5 6" key="1">
    <citation type="submission" date="2017-03" db="EMBL/GenBank/DDBJ databases">
        <authorList>
            <person name="Afonso C.L."/>
            <person name="Miller P.J."/>
            <person name="Scott M.A."/>
            <person name="Spackman E."/>
            <person name="Goraichik I."/>
            <person name="Dimitrov K.M."/>
            <person name="Suarez D.L."/>
            <person name="Swayne D.E."/>
        </authorList>
    </citation>
    <scope>NUCLEOTIDE SEQUENCE [LARGE SCALE GENOMIC DNA]</scope>
    <source>
        <strain evidence="5 6">CECT 8287</strain>
    </source>
</reference>
<protein>
    <submittedName>
        <fullName evidence="5">Leucine-responsive regulatory protein</fullName>
    </submittedName>
</protein>
<dbReference type="GO" id="GO:0043200">
    <property type="term" value="P:response to amino acid"/>
    <property type="evidence" value="ECO:0007669"/>
    <property type="project" value="TreeGrafter"/>
</dbReference>
<keyword evidence="6" id="KW-1185">Reference proteome</keyword>
<dbReference type="EMBL" id="FWFL01000001">
    <property type="protein sequence ID" value="SLN09583.1"/>
    <property type="molecule type" value="Genomic_DNA"/>
</dbReference>
<accession>A0A1Y5R9T4</accession>
<dbReference type="SUPFAM" id="SSF54909">
    <property type="entry name" value="Dimeric alpha+beta barrel"/>
    <property type="match status" value="1"/>
</dbReference>
<evidence type="ECO:0000256" key="2">
    <source>
        <dbReference type="ARBA" id="ARBA00023125"/>
    </source>
</evidence>
<dbReference type="InterPro" id="IPR011008">
    <property type="entry name" value="Dimeric_a/b-barrel"/>
</dbReference>
<dbReference type="PROSITE" id="PS50956">
    <property type="entry name" value="HTH_ASNC_2"/>
    <property type="match status" value="1"/>
</dbReference>
<gene>
    <name evidence="5" type="primary">lrp_1</name>
    <name evidence="5" type="ORF">PEL8287_00037</name>
</gene>
<dbReference type="PANTHER" id="PTHR30154:SF34">
    <property type="entry name" value="TRANSCRIPTIONAL REGULATOR AZLB"/>
    <property type="match status" value="1"/>
</dbReference>
<proteinExistence type="predicted"/>
<dbReference type="GO" id="GO:0005829">
    <property type="term" value="C:cytosol"/>
    <property type="evidence" value="ECO:0007669"/>
    <property type="project" value="TreeGrafter"/>
</dbReference>
<keyword evidence="3" id="KW-0804">Transcription</keyword>
<dbReference type="OrthoDB" id="7856348at2"/>
<dbReference type="PRINTS" id="PR00033">
    <property type="entry name" value="HTHASNC"/>
</dbReference>
<dbReference type="InterPro" id="IPR000485">
    <property type="entry name" value="AsnC-type_HTH_dom"/>
</dbReference>
<dbReference type="Gene3D" id="3.30.70.920">
    <property type="match status" value="1"/>
</dbReference>
<dbReference type="PANTHER" id="PTHR30154">
    <property type="entry name" value="LEUCINE-RESPONSIVE REGULATORY PROTEIN"/>
    <property type="match status" value="1"/>
</dbReference>
<feature type="domain" description="HTH asnC-type" evidence="4">
    <location>
        <begin position="3"/>
        <end position="64"/>
    </location>
</feature>
<keyword evidence="1" id="KW-0805">Transcription regulation</keyword>
<dbReference type="InterPro" id="IPR036388">
    <property type="entry name" value="WH-like_DNA-bd_sf"/>
</dbReference>
<evidence type="ECO:0000256" key="3">
    <source>
        <dbReference type="ARBA" id="ARBA00023163"/>
    </source>
</evidence>
<name>A0A1Y5R9T4_9RHOB</name>
<dbReference type="SUPFAM" id="SSF46785">
    <property type="entry name" value="Winged helix' DNA-binding domain"/>
    <property type="match status" value="1"/>
</dbReference>
<dbReference type="Pfam" id="PF13412">
    <property type="entry name" value="HTH_24"/>
    <property type="match status" value="1"/>
</dbReference>
<keyword evidence="2" id="KW-0238">DNA-binding</keyword>
<evidence type="ECO:0000256" key="1">
    <source>
        <dbReference type="ARBA" id="ARBA00023015"/>
    </source>
</evidence>
<organism evidence="5 6">
    <name type="scientific">Roseovarius litorisediminis</name>
    <dbReference type="NCBI Taxonomy" id="1312363"/>
    <lineage>
        <taxon>Bacteria</taxon>
        <taxon>Pseudomonadati</taxon>
        <taxon>Pseudomonadota</taxon>
        <taxon>Alphaproteobacteria</taxon>
        <taxon>Rhodobacterales</taxon>
        <taxon>Roseobacteraceae</taxon>
        <taxon>Roseovarius</taxon>
    </lineage>
</organism>
<dbReference type="Gene3D" id="1.10.10.10">
    <property type="entry name" value="Winged helix-like DNA-binding domain superfamily/Winged helix DNA-binding domain"/>
    <property type="match status" value="1"/>
</dbReference>
<dbReference type="RefSeq" id="WP_139837651.1">
    <property type="nucleotide sequence ID" value="NZ_FWFL01000001.1"/>
</dbReference>